<name>T1JVQ6_TETUR</name>
<dbReference type="OrthoDB" id="10323857at2759"/>
<dbReference type="Gene3D" id="1.20.1280.50">
    <property type="match status" value="1"/>
</dbReference>
<reference evidence="3" key="1">
    <citation type="submission" date="2011-08" db="EMBL/GenBank/DDBJ databases">
        <authorList>
            <person name="Rombauts S."/>
        </authorList>
    </citation>
    <scope>NUCLEOTIDE SEQUENCE</scope>
    <source>
        <strain evidence="3">London</strain>
    </source>
</reference>
<dbReference type="OMA" id="RIDDYDC"/>
<dbReference type="KEGG" id="tut:107371200"/>
<dbReference type="SUPFAM" id="SSF52047">
    <property type="entry name" value="RNI-like"/>
    <property type="match status" value="1"/>
</dbReference>
<dbReference type="InterPro" id="IPR001810">
    <property type="entry name" value="F-box_dom"/>
</dbReference>
<feature type="domain" description="F-box" evidence="1">
    <location>
        <begin position="1"/>
        <end position="47"/>
    </location>
</feature>
<proteinExistence type="predicted"/>
<dbReference type="Gene3D" id="3.80.10.10">
    <property type="entry name" value="Ribonuclease Inhibitor"/>
    <property type="match status" value="1"/>
</dbReference>
<evidence type="ECO:0000313" key="3">
    <source>
        <dbReference type="Proteomes" id="UP000015104"/>
    </source>
</evidence>
<dbReference type="Pfam" id="PF12937">
    <property type="entry name" value="F-box-like"/>
    <property type="match status" value="1"/>
</dbReference>
<keyword evidence="3" id="KW-1185">Reference proteome</keyword>
<dbReference type="InterPro" id="IPR036047">
    <property type="entry name" value="F-box-like_dom_sf"/>
</dbReference>
<dbReference type="PROSITE" id="PS50181">
    <property type="entry name" value="FBOX"/>
    <property type="match status" value="1"/>
</dbReference>
<dbReference type="HOGENOM" id="CLU_560603_0_0_1"/>
<accession>T1JVQ6</accession>
<reference evidence="2" key="2">
    <citation type="submission" date="2015-06" db="UniProtKB">
        <authorList>
            <consortium name="EnsemblMetazoa"/>
        </authorList>
    </citation>
    <scope>IDENTIFICATION</scope>
</reference>
<dbReference type="EMBL" id="CAEY01000796">
    <property type="status" value="NOT_ANNOTATED_CDS"/>
    <property type="molecule type" value="Genomic_DNA"/>
</dbReference>
<gene>
    <name evidence="2" type="primary">107371200</name>
</gene>
<dbReference type="AlphaFoldDB" id="T1JVQ6"/>
<dbReference type="Proteomes" id="UP000015104">
    <property type="component" value="Unassembled WGS sequence"/>
</dbReference>
<evidence type="ECO:0000313" key="2">
    <source>
        <dbReference type="EnsemblMetazoa" id="tetur02g05450.1"/>
    </source>
</evidence>
<evidence type="ECO:0000259" key="1">
    <source>
        <dbReference type="PROSITE" id="PS50181"/>
    </source>
</evidence>
<sequence length="487" mass="54948">MDNLPDLVIEKIFSYLSLPDKLNCLAISKSWMDLTASILDRQIVLNITSSTSSCSSSSGYSSSSFSTLASFPSTSCCPTESHLPNRTDIVSLRSHCDPNLIVNLTKWCPNLSVIRIDDYDCWSTAINANGGSGWLGILSSLISNINNLRCLHLPHFSDTSALEKCLQLVIDFHPQSIRHLAINDNVSEKTLYLISKRLVNLQFLGIYGQVIQCQGFDDWPNQLGCKFKGLHLDLGFDDTSNFRILVPLLGQQLTCSRLTHLLLTTTTTHLFHQICTKLPNLEKLTIFLSDETFRLPETHVLNHLDSLSLSVCVQETSFGNDVSLINFLSPIKNLRNLSLTNFYVRRHFFESLSHVTPKLKRLSLNDEFTRRRKPLMGDELLKLTHLNQLTDLIMEVTEIDIRQHHVIGILTALKGSLEHLKLSQCKNLMLEEDFIKKVYDLTLAGPDSIAKSLDITAGYIRDKSLETSHQTNIQYSSFGIRLLLNKK</sequence>
<dbReference type="EnsemblMetazoa" id="tetur02g05450.1">
    <property type="protein sequence ID" value="tetur02g05450.1"/>
    <property type="gene ID" value="tetur02g05450"/>
</dbReference>
<dbReference type="InterPro" id="IPR032675">
    <property type="entry name" value="LRR_dom_sf"/>
</dbReference>
<organism evidence="2 3">
    <name type="scientific">Tetranychus urticae</name>
    <name type="common">Two-spotted spider mite</name>
    <dbReference type="NCBI Taxonomy" id="32264"/>
    <lineage>
        <taxon>Eukaryota</taxon>
        <taxon>Metazoa</taxon>
        <taxon>Ecdysozoa</taxon>
        <taxon>Arthropoda</taxon>
        <taxon>Chelicerata</taxon>
        <taxon>Arachnida</taxon>
        <taxon>Acari</taxon>
        <taxon>Acariformes</taxon>
        <taxon>Trombidiformes</taxon>
        <taxon>Prostigmata</taxon>
        <taxon>Eleutherengona</taxon>
        <taxon>Raphignathae</taxon>
        <taxon>Tetranychoidea</taxon>
        <taxon>Tetranychidae</taxon>
        <taxon>Tetranychus</taxon>
    </lineage>
</organism>
<dbReference type="SUPFAM" id="SSF81383">
    <property type="entry name" value="F-box domain"/>
    <property type="match status" value="1"/>
</dbReference>
<protein>
    <recommendedName>
        <fullName evidence="1">F-box domain-containing protein</fullName>
    </recommendedName>
</protein>